<proteinExistence type="predicted"/>
<dbReference type="EMBL" id="BARS01046242">
    <property type="protein sequence ID" value="GAG40907.1"/>
    <property type="molecule type" value="Genomic_DNA"/>
</dbReference>
<dbReference type="InterPro" id="IPR027417">
    <property type="entry name" value="P-loop_NTPase"/>
</dbReference>
<dbReference type="AlphaFoldDB" id="X0Y0L4"/>
<reference evidence="3" key="1">
    <citation type="journal article" date="2014" name="Front. Microbiol.">
        <title>High frequency of phylogenetically diverse reductive dehalogenase-homologous genes in deep subseafloor sedimentary metagenomes.</title>
        <authorList>
            <person name="Kawai M."/>
            <person name="Futagami T."/>
            <person name="Toyoda A."/>
            <person name="Takaki Y."/>
            <person name="Nishi S."/>
            <person name="Hori S."/>
            <person name="Arai W."/>
            <person name="Tsubouchi T."/>
            <person name="Morono Y."/>
            <person name="Uchiyama I."/>
            <person name="Ito T."/>
            <person name="Fujiyama A."/>
            <person name="Inagaki F."/>
            <person name="Takami H."/>
        </authorList>
    </citation>
    <scope>NUCLEOTIDE SEQUENCE</scope>
    <source>
        <strain evidence="3">Expedition CK06-06</strain>
    </source>
</reference>
<dbReference type="Gene3D" id="3.40.50.300">
    <property type="entry name" value="P-loop containing nucleotide triphosphate hydrolases"/>
    <property type="match status" value="1"/>
</dbReference>
<evidence type="ECO:0000259" key="2">
    <source>
        <dbReference type="Pfam" id="PF00005"/>
    </source>
</evidence>
<comment type="caution">
    <text evidence="3">The sequence shown here is derived from an EMBL/GenBank/DDBJ whole genome shotgun (WGS) entry which is preliminary data.</text>
</comment>
<feature type="non-terminal residue" evidence="3">
    <location>
        <position position="70"/>
    </location>
</feature>
<dbReference type="PANTHER" id="PTHR42788:SF13">
    <property type="entry name" value="ALIPHATIC SULFONATES IMPORT ATP-BINDING PROTEIN SSUB"/>
    <property type="match status" value="1"/>
</dbReference>
<feature type="domain" description="ABC transporter" evidence="2">
    <location>
        <begin position="24"/>
        <end position="70"/>
    </location>
</feature>
<name>X0Y0L4_9ZZZZ</name>
<sequence>MSEIVRLEGVTKIYQDGKVAVPALRGIDLTIQKGEFVAVAGPSGSGKTTLLNIIGGLDQPTKGSVSLEGK</sequence>
<dbReference type="Pfam" id="PF00005">
    <property type="entry name" value="ABC_tran"/>
    <property type="match status" value="1"/>
</dbReference>
<evidence type="ECO:0000313" key="3">
    <source>
        <dbReference type="EMBL" id="GAG40907.1"/>
    </source>
</evidence>
<keyword evidence="1" id="KW-0813">Transport</keyword>
<accession>X0Y0L4</accession>
<dbReference type="InterPro" id="IPR003439">
    <property type="entry name" value="ABC_transporter-like_ATP-bd"/>
</dbReference>
<dbReference type="SUPFAM" id="SSF52540">
    <property type="entry name" value="P-loop containing nucleoside triphosphate hydrolases"/>
    <property type="match status" value="1"/>
</dbReference>
<dbReference type="GO" id="GO:0016887">
    <property type="term" value="F:ATP hydrolysis activity"/>
    <property type="evidence" value="ECO:0007669"/>
    <property type="project" value="InterPro"/>
</dbReference>
<dbReference type="InterPro" id="IPR050166">
    <property type="entry name" value="ABC_transporter_ATP-bind"/>
</dbReference>
<dbReference type="PANTHER" id="PTHR42788">
    <property type="entry name" value="TAURINE IMPORT ATP-BINDING PROTEIN-RELATED"/>
    <property type="match status" value="1"/>
</dbReference>
<evidence type="ECO:0000256" key="1">
    <source>
        <dbReference type="ARBA" id="ARBA00022448"/>
    </source>
</evidence>
<gene>
    <name evidence="3" type="ORF">S01H1_69629</name>
</gene>
<dbReference type="GO" id="GO:0005524">
    <property type="term" value="F:ATP binding"/>
    <property type="evidence" value="ECO:0007669"/>
    <property type="project" value="InterPro"/>
</dbReference>
<organism evidence="3">
    <name type="scientific">marine sediment metagenome</name>
    <dbReference type="NCBI Taxonomy" id="412755"/>
    <lineage>
        <taxon>unclassified sequences</taxon>
        <taxon>metagenomes</taxon>
        <taxon>ecological metagenomes</taxon>
    </lineage>
</organism>
<protein>
    <recommendedName>
        <fullName evidence="2">ABC transporter domain-containing protein</fullName>
    </recommendedName>
</protein>